<dbReference type="GO" id="GO:0019646">
    <property type="term" value="P:aerobic electron transport chain"/>
    <property type="evidence" value="ECO:0007669"/>
    <property type="project" value="InterPro"/>
</dbReference>
<dbReference type="GO" id="GO:0020037">
    <property type="term" value="F:heme binding"/>
    <property type="evidence" value="ECO:0007669"/>
    <property type="project" value="TreeGrafter"/>
</dbReference>
<accession>A0AB33YZS5</accession>
<keyword evidence="9 12" id="KW-1133">Transmembrane helix</keyword>
<evidence type="ECO:0000256" key="4">
    <source>
        <dbReference type="ARBA" id="ARBA00022475"/>
    </source>
</evidence>
<feature type="transmembrane region" description="Helical" evidence="12">
    <location>
        <begin position="99"/>
        <end position="122"/>
    </location>
</feature>
<dbReference type="EMBL" id="ASHL01000012">
    <property type="protein sequence ID" value="EPD12251.1"/>
    <property type="molecule type" value="Genomic_DNA"/>
</dbReference>
<feature type="transmembrane region" description="Helical" evidence="12">
    <location>
        <begin position="187"/>
        <end position="211"/>
    </location>
</feature>
<dbReference type="GO" id="GO:0005886">
    <property type="term" value="C:plasma membrane"/>
    <property type="evidence" value="ECO:0007669"/>
    <property type="project" value="UniProtKB-SubCell"/>
</dbReference>
<keyword evidence="14" id="KW-1185">Reference proteome</keyword>
<evidence type="ECO:0000256" key="11">
    <source>
        <dbReference type="ARBA" id="ARBA00023136"/>
    </source>
</evidence>
<evidence type="ECO:0000256" key="5">
    <source>
        <dbReference type="ARBA" id="ARBA00022617"/>
    </source>
</evidence>
<dbReference type="GO" id="GO:0070069">
    <property type="term" value="C:cytochrome complex"/>
    <property type="evidence" value="ECO:0007669"/>
    <property type="project" value="UniProtKB-UniRule"/>
</dbReference>
<keyword evidence="8 12" id="KW-0249">Electron transport</keyword>
<keyword evidence="7 12" id="KW-0479">Metal-binding</keyword>
<name>A0AB33YZS5_9GAMM</name>
<feature type="transmembrane region" description="Helical" evidence="12">
    <location>
        <begin position="223"/>
        <end position="243"/>
    </location>
</feature>
<feature type="transmembrane region" description="Helical" evidence="12">
    <location>
        <begin position="408"/>
        <end position="431"/>
    </location>
</feature>
<feature type="transmembrane region" description="Helical" evidence="12">
    <location>
        <begin position="20"/>
        <end position="39"/>
    </location>
</feature>
<organism evidence="13 14">
    <name type="scientific">Cycloclasticus pugetii</name>
    <dbReference type="NCBI Taxonomy" id="34068"/>
    <lineage>
        <taxon>Bacteria</taxon>
        <taxon>Pseudomonadati</taxon>
        <taxon>Pseudomonadota</taxon>
        <taxon>Gammaproteobacteria</taxon>
        <taxon>Thiotrichales</taxon>
        <taxon>Piscirickettsiaceae</taxon>
        <taxon>Cycloclasticus</taxon>
    </lineage>
</organism>
<evidence type="ECO:0000256" key="2">
    <source>
        <dbReference type="ARBA" id="ARBA00009819"/>
    </source>
</evidence>
<dbReference type="Proteomes" id="UP000015462">
    <property type="component" value="Unassembled WGS sequence"/>
</dbReference>
<keyword evidence="5 12" id="KW-0349">Heme</keyword>
<evidence type="ECO:0000256" key="7">
    <source>
        <dbReference type="ARBA" id="ARBA00022723"/>
    </source>
</evidence>
<evidence type="ECO:0000256" key="6">
    <source>
        <dbReference type="ARBA" id="ARBA00022692"/>
    </source>
</evidence>
<comment type="subcellular location">
    <subcellularLocation>
        <location evidence="12">Cell inner membrane</location>
    </subcellularLocation>
    <subcellularLocation>
        <location evidence="1">Cell membrane</location>
        <topology evidence="1">Multi-pass membrane protein</topology>
    </subcellularLocation>
</comment>
<feature type="transmembrane region" description="Helical" evidence="12">
    <location>
        <begin position="322"/>
        <end position="349"/>
    </location>
</feature>
<dbReference type="GO" id="GO:0016682">
    <property type="term" value="F:oxidoreductase activity, acting on diphenols and related substances as donors, oxygen as acceptor"/>
    <property type="evidence" value="ECO:0007669"/>
    <property type="project" value="TreeGrafter"/>
</dbReference>
<evidence type="ECO:0000256" key="1">
    <source>
        <dbReference type="ARBA" id="ARBA00004651"/>
    </source>
</evidence>
<comment type="similarity">
    <text evidence="2 12">Belongs to the cytochrome ubiquinol oxidase subunit 1 family.</text>
</comment>
<evidence type="ECO:0000256" key="8">
    <source>
        <dbReference type="ARBA" id="ARBA00022982"/>
    </source>
</evidence>
<evidence type="ECO:0000256" key="10">
    <source>
        <dbReference type="ARBA" id="ARBA00023004"/>
    </source>
</evidence>
<dbReference type="PANTHER" id="PTHR30365">
    <property type="entry name" value="CYTOCHROME D UBIQUINOL OXIDASE"/>
    <property type="match status" value="1"/>
</dbReference>
<dbReference type="PIRSF" id="PIRSF006446">
    <property type="entry name" value="Cyt_quinol_oxidase_1"/>
    <property type="match status" value="1"/>
</dbReference>
<dbReference type="GO" id="GO:0046872">
    <property type="term" value="F:metal ion binding"/>
    <property type="evidence" value="ECO:0007669"/>
    <property type="project" value="UniProtKB-UniRule"/>
</dbReference>
<dbReference type="RefSeq" id="WP_016390952.1">
    <property type="nucleotide sequence ID" value="NZ_JARGOU010000021.1"/>
</dbReference>
<dbReference type="Pfam" id="PF01654">
    <property type="entry name" value="Cyt_bd_oxida_I"/>
    <property type="match status" value="1"/>
</dbReference>
<evidence type="ECO:0000256" key="12">
    <source>
        <dbReference type="PIRNR" id="PIRNR006446"/>
    </source>
</evidence>
<feature type="transmembrane region" description="Helical" evidence="12">
    <location>
        <begin position="129"/>
        <end position="149"/>
    </location>
</feature>
<dbReference type="AlphaFoldDB" id="A0AB33YZS5"/>
<keyword evidence="11 12" id="KW-0472">Membrane</keyword>
<dbReference type="InterPro" id="IPR002585">
    <property type="entry name" value="Cyt-d_ubiquinol_oxidase_su_1"/>
</dbReference>
<protein>
    <submittedName>
        <fullName evidence="13">Cytochrome ubiquinol oxidase subunit 1 transmembrane protein</fullName>
    </submittedName>
</protein>
<sequence>MLALELDPVLLARIQFAFTISFHIVFPAFTIGLASWLAVVEGLYLKTGKNVYREIYKMWIKIFAVCFGMGVVSGVVMSYQFGTNWSVFSDKVGNVIGPLLGYEVLTAFFLEASFLGIMLFGWGRVSKKMHFVSTLIVAFGTLVSAFWILSANSWMQTPQGFEVRADGLLYATNWMEVIFNPSFPVRFLHMVTAAYLTTAFVVGGVGAYYLWRKIHVEHAKVMFSMAMLMAVFVAPTQLLIGHAHGENTMEYQPIKVAAMEGNWERGGNKPLYLFGIPNEETESTDYGITIPNGASLILTGSAEGVVPGLKEVAKEDRPPVAIVFWSFRVMVGLGVAMILTGILAAILYFRKRLFDVKSFQLWCMAMMPSGFIALLAGWFVTEVGRQPFTVYGIVRTAESISPVIAEQLALSLGIFVVAYTLIFGTGSYYILKLIGKGPNQDKSGNGYYEHGQEAVAPNLASNIGKEGKNV</sequence>
<proteinExistence type="inferred from homology"/>
<reference evidence="13 14" key="1">
    <citation type="journal article" date="2013" name="Genome Announc.">
        <title>Genome Sequence of the Pyrene- and Fluoranthene-Degrading Bacterium Cycloclasticus sp. Strain PY97M.</title>
        <authorList>
            <person name="Cui Z."/>
            <person name="Xu G."/>
            <person name="Li Q."/>
            <person name="Gao W."/>
            <person name="Zheng L."/>
        </authorList>
    </citation>
    <scope>NUCLEOTIDE SEQUENCE [LARGE SCALE GENOMIC DNA]</scope>
    <source>
        <strain evidence="13 14">PY97M</strain>
    </source>
</reference>
<dbReference type="PANTHER" id="PTHR30365:SF14">
    <property type="entry name" value="CYTOCHROME BD MENAQUINOL OXIDASE SUBUNIT I-RELATED"/>
    <property type="match status" value="1"/>
</dbReference>
<keyword evidence="4 12" id="KW-1003">Cell membrane</keyword>
<feature type="transmembrane region" description="Helical" evidence="12">
    <location>
        <begin position="59"/>
        <end position="79"/>
    </location>
</feature>
<gene>
    <name evidence="13" type="ORF">L196_10614</name>
</gene>
<evidence type="ECO:0000313" key="13">
    <source>
        <dbReference type="EMBL" id="EPD12251.1"/>
    </source>
</evidence>
<keyword evidence="6 12" id="KW-0812">Transmembrane</keyword>
<evidence type="ECO:0000313" key="14">
    <source>
        <dbReference type="Proteomes" id="UP000015462"/>
    </source>
</evidence>
<keyword evidence="3 12" id="KW-0813">Transport</keyword>
<evidence type="ECO:0000256" key="3">
    <source>
        <dbReference type="ARBA" id="ARBA00022448"/>
    </source>
</evidence>
<feature type="transmembrane region" description="Helical" evidence="12">
    <location>
        <begin position="361"/>
        <end position="380"/>
    </location>
</feature>
<keyword evidence="10 12" id="KW-0408">Iron</keyword>
<evidence type="ECO:0000256" key="9">
    <source>
        <dbReference type="ARBA" id="ARBA00022989"/>
    </source>
</evidence>
<comment type="caution">
    <text evidence="13">The sequence shown here is derived from an EMBL/GenBank/DDBJ whole genome shotgun (WGS) entry which is preliminary data.</text>
</comment>
<dbReference type="GO" id="GO:0009055">
    <property type="term" value="F:electron transfer activity"/>
    <property type="evidence" value="ECO:0007669"/>
    <property type="project" value="UniProtKB-UniRule"/>
</dbReference>